<evidence type="ECO:0000313" key="9">
    <source>
        <dbReference type="EMBL" id="MFC7149297.1"/>
    </source>
</evidence>
<feature type="transmembrane region" description="Helical" evidence="7">
    <location>
        <begin position="108"/>
        <end position="129"/>
    </location>
</feature>
<feature type="transmembrane region" description="Helical" evidence="7">
    <location>
        <begin position="82"/>
        <end position="101"/>
    </location>
</feature>
<sequence length="299" mass="32823">MRKWKETLAGYLFCAPALLLFLTVGLYSVGFSIFMSFYNWSGVDFAGTARFVGFENFEYFLFGGSPIKTKIFYDGLLNNFKIGILSIVFIIPISMILAFVVSNIKRAGLFRTIYFIPMVASGVGVFYVWQGLFGANGTINTVLSSLGLDMLMVKNGMLGDPRTAILGVIITVIWGGIPGTLILYYAGLANIDNVYYESAEIDGANKFQMLMKITWPLLKPMTIIVLIQQLNGAFQMFENIWVLTGGGPGGATDVVGTLIYNTAFKDGRYGLASAMGWSVFVVTLILSIISIKGFRSDTE</sequence>
<keyword evidence="5 7" id="KW-1133">Transmembrane helix</keyword>
<dbReference type="InterPro" id="IPR035906">
    <property type="entry name" value="MetI-like_sf"/>
</dbReference>
<feature type="domain" description="ABC transmembrane type-1" evidence="8">
    <location>
        <begin position="76"/>
        <end position="290"/>
    </location>
</feature>
<evidence type="ECO:0000256" key="4">
    <source>
        <dbReference type="ARBA" id="ARBA00022692"/>
    </source>
</evidence>
<dbReference type="Pfam" id="PF00528">
    <property type="entry name" value="BPD_transp_1"/>
    <property type="match status" value="1"/>
</dbReference>
<gene>
    <name evidence="9" type="ORF">ACFQMJ_12240</name>
</gene>
<feature type="transmembrane region" description="Helical" evidence="7">
    <location>
        <begin position="165"/>
        <end position="186"/>
    </location>
</feature>
<evidence type="ECO:0000259" key="8">
    <source>
        <dbReference type="PROSITE" id="PS50928"/>
    </source>
</evidence>
<dbReference type="EMBL" id="JBHTAI010000006">
    <property type="protein sequence ID" value="MFC7149297.1"/>
    <property type="molecule type" value="Genomic_DNA"/>
</dbReference>
<comment type="caution">
    <text evidence="9">The sequence shown here is derived from an EMBL/GenBank/DDBJ whole genome shotgun (WGS) entry which is preliminary data.</text>
</comment>
<keyword evidence="10" id="KW-1185">Reference proteome</keyword>
<evidence type="ECO:0000256" key="6">
    <source>
        <dbReference type="ARBA" id="ARBA00023136"/>
    </source>
</evidence>
<keyword evidence="2 7" id="KW-0813">Transport</keyword>
<dbReference type="SUPFAM" id="SSF161098">
    <property type="entry name" value="MetI-like"/>
    <property type="match status" value="1"/>
</dbReference>
<evidence type="ECO:0000256" key="5">
    <source>
        <dbReference type="ARBA" id="ARBA00022989"/>
    </source>
</evidence>
<accession>A0ABW2FAL7</accession>
<dbReference type="InterPro" id="IPR000515">
    <property type="entry name" value="MetI-like"/>
</dbReference>
<reference evidence="10" key="1">
    <citation type="journal article" date="2019" name="Int. J. Syst. Evol. Microbiol.">
        <title>The Global Catalogue of Microorganisms (GCM) 10K type strain sequencing project: providing services to taxonomists for standard genome sequencing and annotation.</title>
        <authorList>
            <consortium name="The Broad Institute Genomics Platform"/>
            <consortium name="The Broad Institute Genome Sequencing Center for Infectious Disease"/>
            <person name="Wu L."/>
            <person name="Ma J."/>
        </authorList>
    </citation>
    <scope>NUCLEOTIDE SEQUENCE [LARGE SCALE GENOMIC DNA]</scope>
    <source>
        <strain evidence="10">KCTC 12907</strain>
    </source>
</reference>
<dbReference type="PANTHER" id="PTHR30193:SF37">
    <property type="entry name" value="INNER MEMBRANE ABC TRANSPORTER PERMEASE PROTEIN YCJO"/>
    <property type="match status" value="1"/>
</dbReference>
<proteinExistence type="inferred from homology"/>
<name>A0ABW2FAL7_9BACL</name>
<comment type="similarity">
    <text evidence="7">Belongs to the binding-protein-dependent transport system permease family.</text>
</comment>
<evidence type="ECO:0000256" key="2">
    <source>
        <dbReference type="ARBA" id="ARBA00022448"/>
    </source>
</evidence>
<comment type="subcellular location">
    <subcellularLocation>
        <location evidence="1 7">Cell membrane</location>
        <topology evidence="1 7">Multi-pass membrane protein</topology>
    </subcellularLocation>
</comment>
<feature type="transmembrane region" description="Helical" evidence="7">
    <location>
        <begin position="12"/>
        <end position="38"/>
    </location>
</feature>
<dbReference type="PANTHER" id="PTHR30193">
    <property type="entry name" value="ABC TRANSPORTER PERMEASE PROTEIN"/>
    <property type="match status" value="1"/>
</dbReference>
<dbReference type="CDD" id="cd06261">
    <property type="entry name" value="TM_PBP2"/>
    <property type="match status" value="1"/>
</dbReference>
<keyword evidence="4 7" id="KW-0812">Transmembrane</keyword>
<evidence type="ECO:0000256" key="7">
    <source>
        <dbReference type="RuleBase" id="RU363032"/>
    </source>
</evidence>
<feature type="transmembrane region" description="Helical" evidence="7">
    <location>
        <begin position="274"/>
        <end position="294"/>
    </location>
</feature>
<dbReference type="PROSITE" id="PS50928">
    <property type="entry name" value="ABC_TM1"/>
    <property type="match status" value="1"/>
</dbReference>
<dbReference type="Proteomes" id="UP001596378">
    <property type="component" value="Unassembled WGS sequence"/>
</dbReference>
<evidence type="ECO:0000256" key="3">
    <source>
        <dbReference type="ARBA" id="ARBA00022475"/>
    </source>
</evidence>
<dbReference type="Gene3D" id="1.10.3720.10">
    <property type="entry name" value="MetI-like"/>
    <property type="match status" value="1"/>
</dbReference>
<keyword evidence="6 7" id="KW-0472">Membrane</keyword>
<protein>
    <submittedName>
        <fullName evidence="9">Carbohydrate ABC transporter permease</fullName>
    </submittedName>
</protein>
<dbReference type="InterPro" id="IPR051393">
    <property type="entry name" value="ABC_transporter_permease"/>
</dbReference>
<dbReference type="RefSeq" id="WP_378054370.1">
    <property type="nucleotide sequence ID" value="NZ_JBHMDN010000079.1"/>
</dbReference>
<keyword evidence="3" id="KW-1003">Cell membrane</keyword>
<organism evidence="9 10">
    <name type="scientific">Cohnella cellulosilytica</name>
    <dbReference type="NCBI Taxonomy" id="986710"/>
    <lineage>
        <taxon>Bacteria</taxon>
        <taxon>Bacillati</taxon>
        <taxon>Bacillota</taxon>
        <taxon>Bacilli</taxon>
        <taxon>Bacillales</taxon>
        <taxon>Paenibacillaceae</taxon>
        <taxon>Cohnella</taxon>
    </lineage>
</organism>
<evidence type="ECO:0000313" key="10">
    <source>
        <dbReference type="Proteomes" id="UP001596378"/>
    </source>
</evidence>
<evidence type="ECO:0000256" key="1">
    <source>
        <dbReference type="ARBA" id="ARBA00004651"/>
    </source>
</evidence>